<protein>
    <recommendedName>
        <fullName evidence="2">DUF7330 domain-containing protein</fullName>
    </recommendedName>
</protein>
<gene>
    <name evidence="3" type="ORF">SISNIDRAFT_487799</name>
</gene>
<dbReference type="AlphaFoldDB" id="A0A164S2X0"/>
<sequence length="239" mass="25788">MIFNVTKADLPPLPPSDIDSIVTATDGSSISPPPYNPSSPTISNPIPATNCLDISRCKNITGSWRIDTSLRVPSLNDANAMDERGNLNLLGRFGDINAEVELVGDASSSRAVLRATATRGSITFKLISPRRQTAKIECASRSGSITVFLPPSFRGPITIGGVTRSLIFSPGIQSKLMTFSERDDQSSHFLGDYPQGGIGADEKWEGDELSLTTGFGKIRLCYLGETIEPPKKSKRRFGR</sequence>
<dbReference type="InterPro" id="IPR055754">
    <property type="entry name" value="DUF7330"/>
</dbReference>
<evidence type="ECO:0000313" key="3">
    <source>
        <dbReference type="EMBL" id="KZS91110.1"/>
    </source>
</evidence>
<organism evidence="3 4">
    <name type="scientific">Sistotremastrum niveocremeum HHB9708</name>
    <dbReference type="NCBI Taxonomy" id="1314777"/>
    <lineage>
        <taxon>Eukaryota</taxon>
        <taxon>Fungi</taxon>
        <taxon>Dikarya</taxon>
        <taxon>Basidiomycota</taxon>
        <taxon>Agaricomycotina</taxon>
        <taxon>Agaricomycetes</taxon>
        <taxon>Sistotremastrales</taxon>
        <taxon>Sistotremastraceae</taxon>
        <taxon>Sertulicium</taxon>
        <taxon>Sertulicium niveocremeum</taxon>
    </lineage>
</organism>
<name>A0A164S2X0_9AGAM</name>
<feature type="region of interest" description="Disordered" evidence="1">
    <location>
        <begin position="14"/>
        <end position="42"/>
    </location>
</feature>
<feature type="domain" description="DUF7330" evidence="2">
    <location>
        <begin position="50"/>
        <end position="225"/>
    </location>
</feature>
<keyword evidence="4" id="KW-1185">Reference proteome</keyword>
<accession>A0A164S2X0</accession>
<dbReference type="OrthoDB" id="5289249at2759"/>
<evidence type="ECO:0000313" key="4">
    <source>
        <dbReference type="Proteomes" id="UP000076722"/>
    </source>
</evidence>
<dbReference type="EMBL" id="KV419417">
    <property type="protein sequence ID" value="KZS91110.1"/>
    <property type="molecule type" value="Genomic_DNA"/>
</dbReference>
<evidence type="ECO:0000259" key="2">
    <source>
        <dbReference type="Pfam" id="PF24016"/>
    </source>
</evidence>
<dbReference type="Pfam" id="PF24016">
    <property type="entry name" value="DUF7330"/>
    <property type="match status" value="1"/>
</dbReference>
<evidence type="ECO:0000256" key="1">
    <source>
        <dbReference type="SAM" id="MobiDB-lite"/>
    </source>
</evidence>
<reference evidence="3 4" key="1">
    <citation type="journal article" date="2016" name="Mol. Biol. Evol.">
        <title>Comparative Genomics of Early-Diverging Mushroom-Forming Fungi Provides Insights into the Origins of Lignocellulose Decay Capabilities.</title>
        <authorList>
            <person name="Nagy L.G."/>
            <person name="Riley R."/>
            <person name="Tritt A."/>
            <person name="Adam C."/>
            <person name="Daum C."/>
            <person name="Floudas D."/>
            <person name="Sun H."/>
            <person name="Yadav J.S."/>
            <person name="Pangilinan J."/>
            <person name="Larsson K.H."/>
            <person name="Matsuura K."/>
            <person name="Barry K."/>
            <person name="Labutti K."/>
            <person name="Kuo R."/>
            <person name="Ohm R.A."/>
            <person name="Bhattacharya S.S."/>
            <person name="Shirouzu T."/>
            <person name="Yoshinaga Y."/>
            <person name="Martin F.M."/>
            <person name="Grigoriev I.V."/>
            <person name="Hibbett D.S."/>
        </authorList>
    </citation>
    <scope>NUCLEOTIDE SEQUENCE [LARGE SCALE GENOMIC DNA]</scope>
    <source>
        <strain evidence="3 4">HHB9708</strain>
    </source>
</reference>
<proteinExistence type="predicted"/>
<dbReference type="Proteomes" id="UP000076722">
    <property type="component" value="Unassembled WGS sequence"/>
</dbReference>